<organism evidence="2 3">
    <name type="scientific">Luteimonas fraxinea</name>
    <dbReference type="NCBI Taxonomy" id="2901869"/>
    <lineage>
        <taxon>Bacteria</taxon>
        <taxon>Pseudomonadati</taxon>
        <taxon>Pseudomonadota</taxon>
        <taxon>Gammaproteobacteria</taxon>
        <taxon>Lysobacterales</taxon>
        <taxon>Lysobacteraceae</taxon>
        <taxon>Luteimonas</taxon>
    </lineage>
</organism>
<dbReference type="RefSeq" id="WP_232134642.1">
    <property type="nucleotide sequence ID" value="NZ_JAJQKU010000001.1"/>
</dbReference>
<comment type="caution">
    <text evidence="2">The sequence shown here is derived from an EMBL/GenBank/DDBJ whole genome shotgun (WGS) entry which is preliminary data.</text>
</comment>
<keyword evidence="1" id="KW-0472">Membrane</keyword>
<sequence length="191" mass="21713">MEDPIYCLTVLGWPCATADIWSSSAAWAQAVLSALAIYAASRLAYRQARAGDAKRVRSMQLLLEHTWHSQSLILEDAKKRRDGTKTGLISPAPLKACIEALDAIQIGQIPDYRLYSPITFGRANARLAIDYLDRLNEAIASGVTVTEMQIQALERLEGELGRYRHDIRDIELSYRPWLAQKYELLRRRIRR</sequence>
<evidence type="ECO:0000313" key="2">
    <source>
        <dbReference type="EMBL" id="MCD9096169.1"/>
    </source>
</evidence>
<evidence type="ECO:0000313" key="3">
    <source>
        <dbReference type="Proteomes" id="UP001430360"/>
    </source>
</evidence>
<keyword evidence="1" id="KW-1133">Transmembrane helix</keyword>
<reference evidence="2" key="1">
    <citation type="submission" date="2021-12" db="EMBL/GenBank/DDBJ databases">
        <authorList>
            <person name="Ulrich A."/>
        </authorList>
    </citation>
    <scope>NUCLEOTIDE SEQUENCE</scope>
    <source>
        <strain evidence="2">A1P009</strain>
    </source>
</reference>
<reference evidence="2" key="2">
    <citation type="journal article" date="2022" name="Syst. Appl. Microbiol.">
        <title>Physiological and genomic characterisation of Luteimonas fraxinea sp. nov., a bacterial species associated with trees tolerant to ash dieback.</title>
        <authorList>
            <person name="Ulrich K."/>
            <person name="Becker R."/>
            <person name="Behrendt U."/>
            <person name="Kube M."/>
            <person name="Schneck V."/>
            <person name="Ulrich A."/>
        </authorList>
    </citation>
    <scope>NUCLEOTIDE SEQUENCE</scope>
    <source>
        <strain evidence="2">A1P009</strain>
    </source>
</reference>
<gene>
    <name evidence="2" type="ORF">LTT95_04370</name>
</gene>
<keyword evidence="3" id="KW-1185">Reference proteome</keyword>
<dbReference type="Proteomes" id="UP001430360">
    <property type="component" value="Unassembled WGS sequence"/>
</dbReference>
<feature type="transmembrane region" description="Helical" evidence="1">
    <location>
        <begin position="26"/>
        <end position="45"/>
    </location>
</feature>
<proteinExistence type="predicted"/>
<dbReference type="EMBL" id="JAJQKU010000001">
    <property type="protein sequence ID" value="MCD9096169.1"/>
    <property type="molecule type" value="Genomic_DNA"/>
</dbReference>
<name>A0ABS8UBS2_9GAMM</name>
<keyword evidence="1" id="KW-0812">Transmembrane</keyword>
<evidence type="ECO:0000256" key="1">
    <source>
        <dbReference type="SAM" id="Phobius"/>
    </source>
</evidence>
<accession>A0ABS8UBS2</accession>
<evidence type="ECO:0008006" key="4">
    <source>
        <dbReference type="Google" id="ProtNLM"/>
    </source>
</evidence>
<protein>
    <recommendedName>
        <fullName evidence="4">DUF4760 domain-containing protein</fullName>
    </recommendedName>
</protein>